<dbReference type="RefSeq" id="WP_268264154.1">
    <property type="nucleotide sequence ID" value="NZ_JALQCW010000002.1"/>
</dbReference>
<organism evidence="1 2">
    <name type="scientific">Pseudomonas morbosilactucae</name>
    <dbReference type="NCBI Taxonomy" id="2938197"/>
    <lineage>
        <taxon>Bacteria</taxon>
        <taxon>Pseudomonadati</taxon>
        <taxon>Pseudomonadota</taxon>
        <taxon>Gammaproteobacteria</taxon>
        <taxon>Pseudomonadales</taxon>
        <taxon>Pseudomonadaceae</taxon>
        <taxon>Pseudomonas</taxon>
    </lineage>
</organism>
<dbReference type="EMBL" id="JALQCW010000002">
    <property type="protein sequence ID" value="MCK9796293.1"/>
    <property type="molecule type" value="Genomic_DNA"/>
</dbReference>
<protein>
    <submittedName>
        <fullName evidence="1">Uncharacterized protein</fullName>
    </submittedName>
</protein>
<reference evidence="1 2" key="2">
    <citation type="journal article" date="2023" name="Plant Pathol.">
        <title>Dismantling and reorganizing Pseudomonas marginalis sensu#lato.</title>
        <authorList>
            <person name="Sawada H."/>
            <person name="Fujikawa T."/>
            <person name="Satou M."/>
        </authorList>
    </citation>
    <scope>NUCLEOTIDE SEQUENCE [LARGE SCALE GENOMIC DNA]</scope>
    <source>
        <strain evidence="1 2">MAFF 302030</strain>
    </source>
</reference>
<sequence length="158" mass="17807">MNTSYFTSAPSRGFLDLLWGAVETGIVPKGTDVERVRTYIGSSAVPNEEDCIGADYYGLSFVSAVQMLCDFSESRQLVFLECLYDELEVNLMDQRIFEVYSKNEYLPHTQGLEDFISHHPAMLALMAQLSAEQQLSQAIELVPMEIERTRNLVGEIVI</sequence>
<dbReference type="Proteomes" id="UP001155059">
    <property type="component" value="Unassembled WGS sequence"/>
</dbReference>
<proteinExistence type="predicted"/>
<dbReference type="AlphaFoldDB" id="A0A9X1YPP2"/>
<comment type="caution">
    <text evidence="1">The sequence shown here is derived from an EMBL/GenBank/DDBJ whole genome shotgun (WGS) entry which is preliminary data.</text>
</comment>
<gene>
    <name evidence="1" type="ORF">M1B34_00645</name>
</gene>
<name>A0A9X1YPP2_9PSED</name>
<accession>A0A9X1YPP2</accession>
<evidence type="ECO:0000313" key="2">
    <source>
        <dbReference type="Proteomes" id="UP001155059"/>
    </source>
</evidence>
<evidence type="ECO:0000313" key="1">
    <source>
        <dbReference type="EMBL" id="MCK9796293.1"/>
    </source>
</evidence>
<reference evidence="1 2" key="1">
    <citation type="journal article" date="2022" name="Int. J. Syst. Evol. Microbiol.">
        <title>Pseudomonas aegrilactucae sp. nov. and Pseudomonas morbosilactucae sp. nov., pathogens causing bacterial rot of lettuce in Japan.</title>
        <authorList>
            <person name="Sawada H."/>
            <person name="Fujikawa T."/>
            <person name="Satou M."/>
        </authorList>
    </citation>
    <scope>NUCLEOTIDE SEQUENCE [LARGE SCALE GENOMIC DNA]</scope>
    <source>
        <strain evidence="1 2">MAFF 302030</strain>
    </source>
</reference>